<evidence type="ECO:0000313" key="3">
    <source>
        <dbReference type="Proteomes" id="UP000546642"/>
    </source>
</evidence>
<dbReference type="EMBL" id="JACHDS010000001">
    <property type="protein sequence ID" value="MBB6170490.1"/>
    <property type="molecule type" value="Genomic_DNA"/>
</dbReference>
<dbReference type="Proteomes" id="UP000546642">
    <property type="component" value="Unassembled WGS sequence"/>
</dbReference>
<dbReference type="Pfam" id="PF00550">
    <property type="entry name" value="PP-binding"/>
    <property type="match status" value="1"/>
</dbReference>
<accession>A0A7W9YEL6</accession>
<feature type="domain" description="Carrier" evidence="1">
    <location>
        <begin position="14"/>
        <end position="92"/>
    </location>
</feature>
<keyword evidence="3" id="KW-1185">Reference proteome</keyword>
<gene>
    <name evidence="2" type="ORF">HNR23_000550</name>
</gene>
<comment type="caution">
    <text evidence="2">The sequence shown here is derived from an EMBL/GenBank/DDBJ whole genome shotgun (WGS) entry which is preliminary data.</text>
</comment>
<evidence type="ECO:0000313" key="2">
    <source>
        <dbReference type="EMBL" id="MBB6170490.1"/>
    </source>
</evidence>
<dbReference type="PROSITE" id="PS50075">
    <property type="entry name" value="CARRIER"/>
    <property type="match status" value="1"/>
</dbReference>
<proteinExistence type="predicted"/>
<organism evidence="2 3">
    <name type="scientific">Nocardiopsis mwathae</name>
    <dbReference type="NCBI Taxonomy" id="1472723"/>
    <lineage>
        <taxon>Bacteria</taxon>
        <taxon>Bacillati</taxon>
        <taxon>Actinomycetota</taxon>
        <taxon>Actinomycetes</taxon>
        <taxon>Streptosporangiales</taxon>
        <taxon>Nocardiopsidaceae</taxon>
        <taxon>Nocardiopsis</taxon>
    </lineage>
</organism>
<dbReference type="InterPro" id="IPR009081">
    <property type="entry name" value="PP-bd_ACP"/>
</dbReference>
<protein>
    <submittedName>
        <fullName evidence="2">Acyl carrier protein</fullName>
    </submittedName>
</protein>
<dbReference type="AlphaFoldDB" id="A0A7W9YEL6"/>
<dbReference type="RefSeq" id="WP_184073175.1">
    <property type="nucleotide sequence ID" value="NZ_JACHDS010000001.1"/>
</dbReference>
<evidence type="ECO:0000259" key="1">
    <source>
        <dbReference type="PROSITE" id="PS50075"/>
    </source>
</evidence>
<dbReference type="Gene3D" id="1.10.1200.10">
    <property type="entry name" value="ACP-like"/>
    <property type="match status" value="1"/>
</dbReference>
<dbReference type="SUPFAM" id="SSF47336">
    <property type="entry name" value="ACP-like"/>
    <property type="match status" value="1"/>
</dbReference>
<name>A0A7W9YEL6_9ACTN</name>
<reference evidence="2 3" key="1">
    <citation type="submission" date="2020-08" db="EMBL/GenBank/DDBJ databases">
        <title>Sequencing the genomes of 1000 actinobacteria strains.</title>
        <authorList>
            <person name="Klenk H.-P."/>
        </authorList>
    </citation>
    <scope>NUCLEOTIDE SEQUENCE [LARGE SCALE GENOMIC DNA]</scope>
    <source>
        <strain evidence="2 3">DSM 46659</strain>
    </source>
</reference>
<sequence length="97" mass="10751">MHESGSPTDAVPGVDARESIRDYIEANTSALGAGELRDDDDIFDKGFVTSIFAMQLLAHIENTFDIEVPDDYLNLQRFSSVERMVEMVDELRAVPSG</sequence>
<dbReference type="InterPro" id="IPR036736">
    <property type="entry name" value="ACP-like_sf"/>
</dbReference>